<dbReference type="InterPro" id="IPR027417">
    <property type="entry name" value="P-loop_NTPase"/>
</dbReference>
<evidence type="ECO:0000256" key="5">
    <source>
        <dbReference type="ARBA" id="ARBA00022806"/>
    </source>
</evidence>
<accession>A0A495XQP6</accession>
<evidence type="ECO:0000256" key="6">
    <source>
        <dbReference type="ARBA" id="ARBA00022840"/>
    </source>
</evidence>
<evidence type="ECO:0000313" key="15">
    <source>
        <dbReference type="EMBL" id="RKT76901.1"/>
    </source>
</evidence>
<keyword evidence="3" id="KW-0547">Nucleotide-binding</keyword>
<protein>
    <recommendedName>
        <fullName evidence="11">ATP-dependent DNA helicase RecQ</fullName>
        <ecNumber evidence="10">5.6.2.4</ecNumber>
    </recommendedName>
    <alternativeName>
        <fullName evidence="12">DNA 3'-5' helicase RecQ</fullName>
    </alternativeName>
</protein>
<dbReference type="NCBIfam" id="TIGR00614">
    <property type="entry name" value="recQ_fam"/>
    <property type="match status" value="1"/>
</dbReference>
<sequence length="584" mass="62652">MFASAVGGYDRFVPDHHDHDAGPDIDAGKPALVATTEFTAPLQKAAVDVFGWEELHPRQLEAMQALMEGRDVLAVLPTGSGKSAVYQVPTLLLDGPTVIVSPLLALQRDQAHGLREAGAPAAVVVNSQQRAAELRDAWARLESGEARFVFLSPEQLAKGEVVDRLAALGVTLVVVDEAHCVSSWGHDFRPDYLRLAPAIERLGRPPVVALTATAAPPVQDDIVERLGIDGAARVVASFDRPEIRLEVSLAVTEDDKRAGVLECVTDAVGRGERGLVYTASRAATEECAAALVERGVTALAYHAGMKREERSRVHDAFLDDTVDVVVATSAFGMGIDKPDVRFVVHASLPESLDSYYQQVGRAGRDGDPATARMFYRPEDEHIQNFLTTSKPPKAALKDVATLLHVADGPLSPAEILRRAKAGRAQAQRALDLLEQAGAALPAGTGSRRGLEWSDRSVAVKAAVAVAVGLAEAHQRLTRSRVEMMRGYADTTGCRRQVLLGYFGEQLAEPCGHCDTCEKGTAAQEQPDETGPLTTGAEVEHDEWGRGVVMQVEVDRLTVLFDTVGYKTVSRAILRPGGLLELDAS</sequence>
<dbReference type="Proteomes" id="UP000278440">
    <property type="component" value="Unassembled WGS sequence"/>
</dbReference>
<dbReference type="InterPro" id="IPR014001">
    <property type="entry name" value="Helicase_ATP-bd"/>
</dbReference>
<evidence type="ECO:0000256" key="12">
    <source>
        <dbReference type="ARBA" id="ARBA00044550"/>
    </source>
</evidence>
<evidence type="ECO:0000256" key="4">
    <source>
        <dbReference type="ARBA" id="ARBA00022801"/>
    </source>
</evidence>
<organism evidence="15 16">
    <name type="scientific">Terracoccus luteus</name>
    <dbReference type="NCBI Taxonomy" id="53356"/>
    <lineage>
        <taxon>Bacteria</taxon>
        <taxon>Bacillati</taxon>
        <taxon>Actinomycetota</taxon>
        <taxon>Actinomycetes</taxon>
        <taxon>Micrococcales</taxon>
        <taxon>Intrasporangiaceae</taxon>
        <taxon>Terracoccus</taxon>
    </lineage>
</organism>
<keyword evidence="5 15" id="KW-0347">Helicase</keyword>
<dbReference type="InterPro" id="IPR001650">
    <property type="entry name" value="Helicase_C-like"/>
</dbReference>
<dbReference type="GO" id="GO:0006281">
    <property type="term" value="P:DNA repair"/>
    <property type="evidence" value="ECO:0007669"/>
    <property type="project" value="TreeGrafter"/>
</dbReference>
<dbReference type="GO" id="GO:0005524">
    <property type="term" value="F:ATP binding"/>
    <property type="evidence" value="ECO:0007669"/>
    <property type="project" value="UniProtKB-KW"/>
</dbReference>
<dbReference type="SMART" id="SM00490">
    <property type="entry name" value="HELICc"/>
    <property type="match status" value="1"/>
</dbReference>
<dbReference type="Pfam" id="PF00271">
    <property type="entry name" value="Helicase_C"/>
    <property type="match status" value="1"/>
</dbReference>
<evidence type="ECO:0000259" key="13">
    <source>
        <dbReference type="PROSITE" id="PS51192"/>
    </source>
</evidence>
<dbReference type="InterPro" id="IPR004589">
    <property type="entry name" value="DNA_helicase_ATP-dep_RecQ"/>
</dbReference>
<dbReference type="Gene3D" id="3.40.50.300">
    <property type="entry name" value="P-loop containing nucleotide triphosphate hydrolases"/>
    <property type="match status" value="2"/>
</dbReference>
<dbReference type="PANTHER" id="PTHR13710">
    <property type="entry name" value="DNA HELICASE RECQ FAMILY MEMBER"/>
    <property type="match status" value="1"/>
</dbReference>
<dbReference type="GO" id="GO:0043138">
    <property type="term" value="F:3'-5' DNA helicase activity"/>
    <property type="evidence" value="ECO:0007669"/>
    <property type="project" value="UniProtKB-EC"/>
</dbReference>
<evidence type="ECO:0000259" key="14">
    <source>
        <dbReference type="PROSITE" id="PS51194"/>
    </source>
</evidence>
<keyword evidence="16" id="KW-1185">Reference proteome</keyword>
<feature type="domain" description="Helicase C-terminal" evidence="14">
    <location>
        <begin position="260"/>
        <end position="407"/>
    </location>
</feature>
<dbReference type="GO" id="GO:0006310">
    <property type="term" value="P:DNA recombination"/>
    <property type="evidence" value="ECO:0007669"/>
    <property type="project" value="InterPro"/>
</dbReference>
<evidence type="ECO:0000256" key="7">
    <source>
        <dbReference type="ARBA" id="ARBA00023125"/>
    </source>
</evidence>
<dbReference type="SUPFAM" id="SSF52540">
    <property type="entry name" value="P-loop containing nucleoside triphosphate hydrolases"/>
    <property type="match status" value="1"/>
</dbReference>
<dbReference type="SMART" id="SM00487">
    <property type="entry name" value="DEXDc"/>
    <property type="match status" value="1"/>
</dbReference>
<name>A0A495XQP6_9MICO</name>
<keyword evidence="7" id="KW-0238">DNA-binding</keyword>
<evidence type="ECO:0000256" key="2">
    <source>
        <dbReference type="ARBA" id="ARBA00022723"/>
    </source>
</evidence>
<dbReference type="PANTHER" id="PTHR13710:SF105">
    <property type="entry name" value="ATP-DEPENDENT DNA HELICASE Q1"/>
    <property type="match status" value="1"/>
</dbReference>
<evidence type="ECO:0000256" key="11">
    <source>
        <dbReference type="ARBA" id="ARBA00044535"/>
    </source>
</evidence>
<dbReference type="GO" id="GO:0005694">
    <property type="term" value="C:chromosome"/>
    <property type="evidence" value="ECO:0007669"/>
    <property type="project" value="TreeGrafter"/>
</dbReference>
<dbReference type="CDD" id="cd17920">
    <property type="entry name" value="DEXHc_RecQ"/>
    <property type="match status" value="1"/>
</dbReference>
<dbReference type="GO" id="GO:0003677">
    <property type="term" value="F:DNA binding"/>
    <property type="evidence" value="ECO:0007669"/>
    <property type="project" value="UniProtKB-KW"/>
</dbReference>
<dbReference type="PROSITE" id="PS51192">
    <property type="entry name" value="HELICASE_ATP_BIND_1"/>
    <property type="match status" value="1"/>
</dbReference>
<dbReference type="GO" id="GO:0005737">
    <property type="term" value="C:cytoplasm"/>
    <property type="evidence" value="ECO:0007669"/>
    <property type="project" value="TreeGrafter"/>
</dbReference>
<comment type="caution">
    <text evidence="15">The sequence shown here is derived from an EMBL/GenBank/DDBJ whole genome shotgun (WGS) entry which is preliminary data.</text>
</comment>
<evidence type="ECO:0000256" key="10">
    <source>
        <dbReference type="ARBA" id="ARBA00034808"/>
    </source>
</evidence>
<gene>
    <name evidence="15" type="ORF">DFJ68_0304</name>
</gene>
<keyword evidence="8" id="KW-0413">Isomerase</keyword>
<keyword evidence="2" id="KW-0479">Metal-binding</keyword>
<dbReference type="AlphaFoldDB" id="A0A495XQP6"/>
<dbReference type="Pfam" id="PF00270">
    <property type="entry name" value="DEAD"/>
    <property type="match status" value="1"/>
</dbReference>
<dbReference type="InterPro" id="IPR032284">
    <property type="entry name" value="RecQ_Zn-bd"/>
</dbReference>
<evidence type="ECO:0000256" key="8">
    <source>
        <dbReference type="ARBA" id="ARBA00023235"/>
    </source>
</evidence>
<keyword evidence="4" id="KW-0378">Hydrolase</keyword>
<evidence type="ECO:0000256" key="1">
    <source>
        <dbReference type="ARBA" id="ARBA00005446"/>
    </source>
</evidence>
<evidence type="ECO:0000256" key="9">
    <source>
        <dbReference type="ARBA" id="ARBA00034617"/>
    </source>
</evidence>
<dbReference type="Pfam" id="PF16124">
    <property type="entry name" value="RecQ_Zn_bind"/>
    <property type="match status" value="1"/>
</dbReference>
<dbReference type="InterPro" id="IPR011545">
    <property type="entry name" value="DEAD/DEAH_box_helicase_dom"/>
</dbReference>
<dbReference type="EMBL" id="RBXT01000001">
    <property type="protein sequence ID" value="RKT76901.1"/>
    <property type="molecule type" value="Genomic_DNA"/>
</dbReference>
<dbReference type="GO" id="GO:0009378">
    <property type="term" value="F:four-way junction helicase activity"/>
    <property type="evidence" value="ECO:0007669"/>
    <property type="project" value="TreeGrafter"/>
</dbReference>
<feature type="domain" description="Helicase ATP-binding" evidence="13">
    <location>
        <begin position="63"/>
        <end position="232"/>
    </location>
</feature>
<dbReference type="PROSITE" id="PS51194">
    <property type="entry name" value="HELICASE_CTER"/>
    <property type="match status" value="1"/>
</dbReference>
<comment type="catalytic activity">
    <reaction evidence="9">
        <text>Couples ATP hydrolysis with the unwinding of duplex DNA by translocating in the 3'-5' direction.</text>
        <dbReference type="EC" id="5.6.2.4"/>
    </reaction>
</comment>
<evidence type="ECO:0000256" key="3">
    <source>
        <dbReference type="ARBA" id="ARBA00022741"/>
    </source>
</evidence>
<keyword evidence="6" id="KW-0067">ATP-binding</keyword>
<dbReference type="GO" id="GO:0046872">
    <property type="term" value="F:metal ion binding"/>
    <property type="evidence" value="ECO:0007669"/>
    <property type="project" value="UniProtKB-KW"/>
</dbReference>
<evidence type="ECO:0000313" key="16">
    <source>
        <dbReference type="Proteomes" id="UP000278440"/>
    </source>
</evidence>
<dbReference type="EC" id="5.6.2.4" evidence="10"/>
<dbReference type="GO" id="GO:0016787">
    <property type="term" value="F:hydrolase activity"/>
    <property type="evidence" value="ECO:0007669"/>
    <property type="project" value="UniProtKB-KW"/>
</dbReference>
<reference evidence="15 16" key="1">
    <citation type="submission" date="2018-10" db="EMBL/GenBank/DDBJ databases">
        <title>Sequencing the genomes of 1000 actinobacteria strains.</title>
        <authorList>
            <person name="Klenk H.-P."/>
        </authorList>
    </citation>
    <scope>NUCLEOTIDE SEQUENCE [LARGE SCALE GENOMIC DNA]</scope>
    <source>
        <strain evidence="15 16">DSM 44267</strain>
    </source>
</reference>
<comment type="similarity">
    <text evidence="1">Belongs to the helicase family. RecQ subfamily.</text>
</comment>
<proteinExistence type="inferred from homology"/>